<organism evidence="1 2">
    <name type="scientific">Catharanthus roseus</name>
    <name type="common">Madagascar periwinkle</name>
    <name type="synonym">Vinca rosea</name>
    <dbReference type="NCBI Taxonomy" id="4058"/>
    <lineage>
        <taxon>Eukaryota</taxon>
        <taxon>Viridiplantae</taxon>
        <taxon>Streptophyta</taxon>
        <taxon>Embryophyta</taxon>
        <taxon>Tracheophyta</taxon>
        <taxon>Spermatophyta</taxon>
        <taxon>Magnoliopsida</taxon>
        <taxon>eudicotyledons</taxon>
        <taxon>Gunneridae</taxon>
        <taxon>Pentapetalae</taxon>
        <taxon>asterids</taxon>
        <taxon>lamiids</taxon>
        <taxon>Gentianales</taxon>
        <taxon>Apocynaceae</taxon>
        <taxon>Rauvolfioideae</taxon>
        <taxon>Vinceae</taxon>
        <taxon>Catharanthinae</taxon>
        <taxon>Catharanthus</taxon>
    </lineage>
</organism>
<name>A0ACC0BJZ4_CATRO</name>
<sequence>MRKSLPLAFTSSLPGRLGCKPAKPSKVPNCFLMVYFREFHSGNLHLCVSSTYKVPVVVICLPEPKGLSVKTSTNNHRFFMVFPLLTAALSTPPDIWCQIVAHFLIYLIIELAIFVASIVQVREKG</sequence>
<protein>
    <submittedName>
        <fullName evidence="1">Uncharacterized protein</fullName>
    </submittedName>
</protein>
<gene>
    <name evidence="1" type="ORF">M9H77_13291</name>
</gene>
<keyword evidence="2" id="KW-1185">Reference proteome</keyword>
<evidence type="ECO:0000313" key="1">
    <source>
        <dbReference type="EMBL" id="KAI5672927.1"/>
    </source>
</evidence>
<dbReference type="Proteomes" id="UP001060085">
    <property type="component" value="Linkage Group LG03"/>
</dbReference>
<evidence type="ECO:0000313" key="2">
    <source>
        <dbReference type="Proteomes" id="UP001060085"/>
    </source>
</evidence>
<proteinExistence type="predicted"/>
<reference evidence="2" key="1">
    <citation type="journal article" date="2023" name="Nat. Plants">
        <title>Single-cell RNA sequencing provides a high-resolution roadmap for understanding the multicellular compartmentation of specialized metabolism.</title>
        <authorList>
            <person name="Sun S."/>
            <person name="Shen X."/>
            <person name="Li Y."/>
            <person name="Li Y."/>
            <person name="Wang S."/>
            <person name="Li R."/>
            <person name="Zhang H."/>
            <person name="Shen G."/>
            <person name="Guo B."/>
            <person name="Wei J."/>
            <person name="Xu J."/>
            <person name="St-Pierre B."/>
            <person name="Chen S."/>
            <person name="Sun C."/>
        </authorList>
    </citation>
    <scope>NUCLEOTIDE SEQUENCE [LARGE SCALE GENOMIC DNA]</scope>
</reference>
<dbReference type="EMBL" id="CM044703">
    <property type="protein sequence ID" value="KAI5672927.1"/>
    <property type="molecule type" value="Genomic_DNA"/>
</dbReference>
<accession>A0ACC0BJZ4</accession>
<comment type="caution">
    <text evidence="1">The sequence shown here is derived from an EMBL/GenBank/DDBJ whole genome shotgun (WGS) entry which is preliminary data.</text>
</comment>